<dbReference type="Pfam" id="PF00431">
    <property type="entry name" value="CUB"/>
    <property type="match status" value="1"/>
</dbReference>
<keyword evidence="6" id="KW-1133">Transmembrane helix</keyword>
<keyword evidence="6" id="KW-0472">Membrane</keyword>
<dbReference type="InterPro" id="IPR000436">
    <property type="entry name" value="Sushi_SCR_CCP_dom"/>
</dbReference>
<feature type="compositionally biased region" description="Acidic residues" evidence="5">
    <location>
        <begin position="758"/>
        <end position="777"/>
    </location>
</feature>
<name>A0A8D8F992_CULPI</name>
<feature type="compositionally biased region" description="Basic and acidic residues" evidence="5">
    <location>
        <begin position="265"/>
        <end position="275"/>
    </location>
</feature>
<evidence type="ECO:0000256" key="7">
    <source>
        <dbReference type="SAM" id="SignalP"/>
    </source>
</evidence>
<protein>
    <submittedName>
        <fullName evidence="10">CUB and sushi domain-containing protein 1</fullName>
    </submittedName>
</protein>
<dbReference type="EMBL" id="HBUE01047337">
    <property type="protein sequence ID" value="CAG6463106.1"/>
    <property type="molecule type" value="Transcribed_RNA"/>
</dbReference>
<evidence type="ECO:0000256" key="3">
    <source>
        <dbReference type="PROSITE-ProRule" id="PRU00302"/>
    </source>
</evidence>
<evidence type="ECO:0000256" key="6">
    <source>
        <dbReference type="SAM" id="Phobius"/>
    </source>
</evidence>
<evidence type="ECO:0000256" key="5">
    <source>
        <dbReference type="SAM" id="MobiDB-lite"/>
    </source>
</evidence>
<feature type="chain" id="PRO_5034920832" evidence="7">
    <location>
        <begin position="24"/>
        <end position="1041"/>
    </location>
</feature>
<keyword evidence="2" id="KW-1015">Disulfide bond</keyword>
<feature type="compositionally biased region" description="Polar residues" evidence="5">
    <location>
        <begin position="219"/>
        <end position="231"/>
    </location>
</feature>
<comment type="caution">
    <text evidence="3">Lacks conserved residue(s) required for the propagation of feature annotation.</text>
</comment>
<dbReference type="AlphaFoldDB" id="A0A8D8F992"/>
<keyword evidence="6" id="KW-0812">Transmembrane</keyword>
<feature type="compositionally biased region" description="Low complexity" evidence="5">
    <location>
        <begin position="682"/>
        <end position="697"/>
    </location>
</feature>
<accession>A0A8D8F992</accession>
<dbReference type="InterPro" id="IPR000859">
    <property type="entry name" value="CUB_dom"/>
</dbReference>
<feature type="compositionally biased region" description="Polar residues" evidence="5">
    <location>
        <begin position="242"/>
        <end position="257"/>
    </location>
</feature>
<dbReference type="CDD" id="cd00033">
    <property type="entry name" value="CCP"/>
    <property type="match status" value="1"/>
</dbReference>
<feature type="domain" description="Sushi" evidence="9">
    <location>
        <begin position="904"/>
        <end position="963"/>
    </location>
</feature>
<dbReference type="SUPFAM" id="SSF49854">
    <property type="entry name" value="Spermadhesin, CUB domain"/>
    <property type="match status" value="1"/>
</dbReference>
<dbReference type="PANTHER" id="PTHR24251">
    <property type="entry name" value="OVOCHYMASE-RELATED"/>
    <property type="match status" value="1"/>
</dbReference>
<feature type="transmembrane region" description="Helical" evidence="6">
    <location>
        <begin position="999"/>
        <end position="1020"/>
    </location>
</feature>
<feature type="region of interest" description="Disordered" evidence="5">
    <location>
        <begin position="682"/>
        <end position="730"/>
    </location>
</feature>
<keyword evidence="3" id="KW-0768">Sushi</keyword>
<evidence type="ECO:0000256" key="2">
    <source>
        <dbReference type="ARBA" id="ARBA00023157"/>
    </source>
</evidence>
<evidence type="ECO:0000259" key="9">
    <source>
        <dbReference type="PROSITE" id="PS50923"/>
    </source>
</evidence>
<dbReference type="InterPro" id="IPR035976">
    <property type="entry name" value="Sushi/SCR/CCP_sf"/>
</dbReference>
<dbReference type="PROSITE" id="PS50923">
    <property type="entry name" value="SUSHI"/>
    <property type="match status" value="1"/>
</dbReference>
<dbReference type="Gene3D" id="2.60.120.290">
    <property type="entry name" value="Spermadhesin, CUB domain"/>
    <property type="match status" value="1"/>
</dbReference>
<dbReference type="SUPFAM" id="SSF57535">
    <property type="entry name" value="Complement control module/SCR domain"/>
    <property type="match status" value="1"/>
</dbReference>
<feature type="region of interest" description="Disordered" evidence="5">
    <location>
        <begin position="174"/>
        <end position="303"/>
    </location>
</feature>
<dbReference type="PROSITE" id="PS01180">
    <property type="entry name" value="CUB"/>
    <property type="match status" value="1"/>
</dbReference>
<feature type="compositionally biased region" description="Acidic residues" evidence="5">
    <location>
        <begin position="447"/>
        <end position="481"/>
    </location>
</feature>
<proteinExistence type="predicted"/>
<evidence type="ECO:0000313" key="10">
    <source>
        <dbReference type="EMBL" id="CAG6463106.1"/>
    </source>
</evidence>
<evidence type="ECO:0000256" key="4">
    <source>
        <dbReference type="SAM" id="Coils"/>
    </source>
</evidence>
<keyword evidence="1" id="KW-0677">Repeat</keyword>
<reference evidence="10" key="1">
    <citation type="submission" date="2021-05" db="EMBL/GenBank/DDBJ databases">
        <authorList>
            <person name="Alioto T."/>
            <person name="Alioto T."/>
            <person name="Gomez Garrido J."/>
        </authorList>
    </citation>
    <scope>NUCLEOTIDE SEQUENCE</scope>
</reference>
<dbReference type="InterPro" id="IPR035914">
    <property type="entry name" value="Sperma_CUB_dom_sf"/>
</dbReference>
<dbReference type="SMART" id="SM00042">
    <property type="entry name" value="CUB"/>
    <property type="match status" value="1"/>
</dbReference>
<feature type="region of interest" description="Disordered" evidence="5">
    <location>
        <begin position="398"/>
        <end position="509"/>
    </location>
</feature>
<feature type="domain" description="CUB" evidence="8">
    <location>
        <begin position="789"/>
        <end position="904"/>
    </location>
</feature>
<feature type="compositionally biased region" description="Low complexity" evidence="5">
    <location>
        <begin position="494"/>
        <end position="508"/>
    </location>
</feature>
<feature type="region of interest" description="Disordered" evidence="5">
    <location>
        <begin position="117"/>
        <end position="146"/>
    </location>
</feature>
<evidence type="ECO:0000259" key="8">
    <source>
        <dbReference type="PROSITE" id="PS01180"/>
    </source>
</evidence>
<feature type="region of interest" description="Disordered" evidence="5">
    <location>
        <begin position="745"/>
        <end position="782"/>
    </location>
</feature>
<feature type="coiled-coil region" evidence="4">
    <location>
        <begin position="529"/>
        <end position="556"/>
    </location>
</feature>
<evidence type="ECO:0000256" key="1">
    <source>
        <dbReference type="ARBA" id="ARBA00022737"/>
    </source>
</evidence>
<sequence>MEKKLTAAYLVVVLLATSASVEGGRFGLLGGQVAPIEVIEEWGCYDTEIRLTCGNLESRVAILEAKFTPRCADERAEDCVHVDEISMTRSFSSQKVDRLALEEKEAGQRFLQTLRRAHEHDKESTPSVGAVQSPAGEGEAPVANVRTKIKDKRSSLRVTLEHLIVRYLRRITSGDEEEDGEGQESTSMRYRRQVTGYDGNGTENATELAPGNEGPDSSVEITLLTNDTEVGNDSVGWGYPATPTTGDSAVESVNTETAAAGVVKSESEKNSRMVNDDDGDDPGDSDEERVSDEQEDYGKGHSKKKVCTSIRKRIAQLDRFELQKSLRNDSFREYNIRNALNYRCSGKNHCSFVFAQDHPYAVVWKEGTVRVKYICMDDFRISKYCEEHLIIGSENRWDRRRNNPRSSSSSTTVERDISGGNDDDQQTGKSANLVVAVDEPRAGFTDDREEYPEYEYDDRDEEETEEEEEQEQEEREQDYADDGPRGEPRAEALQQPQPVQQSSQQQQQMHSFHNLKILKTFPGPDSDDVAAVQATLNETEKERLQLEVEAANRKRQRQKVFSQDFRVLKILPSNLDQIEDIKQIGNEYYFKKDVEVVDDAENEIVPPSATKNDTNNQFTETLDIVVLPAPTTKDADVYESELDLPVDSKTTVNVIELATPTVVTGQEPTLSTVIAQLDVNQTGSTASASTPALTTLGNPRGEPTPGVESNEIEGDLKPNKSSGEDGFSFNNRTFKKIQDTVLEEIGAGHSEERYPASYDDDSEDDDLEDDDEDDYEESEKRGHKKYISIQRTLLKHPLRQGFLMTPGYPKYYIGNSVCRWTLYAKRSQKIKLTILDLALRLDEPCRDYLEIKDLNTNQTLFSGCTESTRPIEVVSLQDRVEVSLRTATQVAYPKRGVLIHYSALGCEPPSPIPPHMTLVRRSERRVRYVCDPLYVFPDTAEPSRELVCTARHTWNRPLPACVEKRATEGSGLVSHYEQKRKISDSDSMSDKQADTVYDILIPSLVIAALFIVNGIVFAVIMRYRNKRKQRLELDSKELAEL</sequence>
<organism evidence="10">
    <name type="scientific">Culex pipiens</name>
    <name type="common">House mosquito</name>
    <dbReference type="NCBI Taxonomy" id="7175"/>
    <lineage>
        <taxon>Eukaryota</taxon>
        <taxon>Metazoa</taxon>
        <taxon>Ecdysozoa</taxon>
        <taxon>Arthropoda</taxon>
        <taxon>Hexapoda</taxon>
        <taxon>Insecta</taxon>
        <taxon>Pterygota</taxon>
        <taxon>Neoptera</taxon>
        <taxon>Endopterygota</taxon>
        <taxon>Diptera</taxon>
        <taxon>Nematocera</taxon>
        <taxon>Culicoidea</taxon>
        <taxon>Culicidae</taxon>
        <taxon>Culicinae</taxon>
        <taxon>Culicini</taxon>
        <taxon>Culex</taxon>
        <taxon>Culex</taxon>
    </lineage>
</organism>
<dbReference type="CDD" id="cd00041">
    <property type="entry name" value="CUB"/>
    <property type="match status" value="1"/>
</dbReference>
<feature type="signal peptide" evidence="7">
    <location>
        <begin position="1"/>
        <end position="23"/>
    </location>
</feature>
<keyword evidence="7" id="KW-0732">Signal</keyword>
<keyword evidence="4" id="KW-0175">Coiled coil</keyword>
<feature type="compositionally biased region" description="Acidic residues" evidence="5">
    <location>
        <begin position="276"/>
        <end position="295"/>
    </location>
</feature>